<evidence type="ECO:0000313" key="5">
    <source>
        <dbReference type="Proteomes" id="UP000184476"/>
    </source>
</evidence>
<organism evidence="4 5">
    <name type="scientific">Seinonella peptonophila</name>
    <dbReference type="NCBI Taxonomy" id="112248"/>
    <lineage>
        <taxon>Bacteria</taxon>
        <taxon>Bacillati</taxon>
        <taxon>Bacillota</taxon>
        <taxon>Bacilli</taxon>
        <taxon>Bacillales</taxon>
        <taxon>Thermoactinomycetaceae</taxon>
        <taxon>Seinonella</taxon>
    </lineage>
</organism>
<feature type="domain" description="Glycosyltransferase subfamily 4-like N-terminal" evidence="3">
    <location>
        <begin position="17"/>
        <end position="198"/>
    </location>
</feature>
<evidence type="ECO:0000256" key="1">
    <source>
        <dbReference type="SAM" id="MobiDB-lite"/>
    </source>
</evidence>
<dbReference type="InterPro" id="IPR028098">
    <property type="entry name" value="Glyco_trans_4-like_N"/>
</dbReference>
<dbReference type="EMBL" id="FQVL01000002">
    <property type="protein sequence ID" value="SHE61377.1"/>
    <property type="molecule type" value="Genomic_DNA"/>
</dbReference>
<dbReference type="Gene3D" id="3.40.50.2000">
    <property type="entry name" value="Glycogen Phosphorylase B"/>
    <property type="match status" value="2"/>
</dbReference>
<name>A0A1M4UXL4_9BACL</name>
<accession>A0A1M4UXL4</accession>
<dbReference type="InterPro" id="IPR050194">
    <property type="entry name" value="Glycosyltransferase_grp1"/>
</dbReference>
<evidence type="ECO:0000259" key="3">
    <source>
        <dbReference type="Pfam" id="PF13579"/>
    </source>
</evidence>
<sequence>MRVWLANHYAVPPNIAGITRHFELGAEWAKEEETEVTLFTSSFLHPRRTSVTEEEKNGYDKPDRLKVKWLWSFPHKKNDFKRIINMGSFALSFLFSGLFQTRPDVLVASSPHLFTAFSGWMLAKIKRCPFVMEVRDLWPDSLIKMGGLNNGAIISLLNWMESFLYRKADQIIVLTAHQRKFIRDKGIDESKIDLIPNGIVLGSWQHDPERRTSYKRKMGVAESEFVAVYTGAHGPANALEYVVEAGEYLEPGSSIVLIGDGPEKEKLVQLKQSKGLENIHFLDPVPKSEIFNYTEAADCGIISLADNEVFRGARPNKLFDYTFIGQPIITTVDGEVREIVEENQVGFFAGAEDPKGLAQAIKRAKELSVEEREAIKQRGLHYIDREGDRVKLAAKFYRILKNLVASRETTQEDDIATASEESLPDTTSNKEKPGA</sequence>
<dbReference type="CDD" id="cd03794">
    <property type="entry name" value="GT4_WbuB-like"/>
    <property type="match status" value="1"/>
</dbReference>
<feature type="region of interest" description="Disordered" evidence="1">
    <location>
        <begin position="408"/>
        <end position="435"/>
    </location>
</feature>
<dbReference type="RefSeq" id="WP_073153117.1">
    <property type="nucleotide sequence ID" value="NZ_FQVL01000002.1"/>
</dbReference>
<dbReference type="SUPFAM" id="SSF53756">
    <property type="entry name" value="UDP-Glycosyltransferase/glycogen phosphorylase"/>
    <property type="match status" value="1"/>
</dbReference>
<dbReference type="OrthoDB" id="9811902at2"/>
<dbReference type="Proteomes" id="UP000184476">
    <property type="component" value="Unassembled WGS sequence"/>
</dbReference>
<dbReference type="InterPro" id="IPR001296">
    <property type="entry name" value="Glyco_trans_1"/>
</dbReference>
<proteinExistence type="predicted"/>
<dbReference type="GO" id="GO:0016758">
    <property type="term" value="F:hexosyltransferase activity"/>
    <property type="evidence" value="ECO:0007669"/>
    <property type="project" value="TreeGrafter"/>
</dbReference>
<dbReference type="PANTHER" id="PTHR45947">
    <property type="entry name" value="SULFOQUINOVOSYL TRANSFERASE SQD2"/>
    <property type="match status" value="1"/>
</dbReference>
<dbReference type="Pfam" id="PF13579">
    <property type="entry name" value="Glyco_trans_4_4"/>
    <property type="match status" value="1"/>
</dbReference>
<dbReference type="AlphaFoldDB" id="A0A1M4UXL4"/>
<dbReference type="STRING" id="112248.SAMN05444392_10269"/>
<protein>
    <submittedName>
        <fullName evidence="4">Glycosyltransferase involved in cell wall bisynthesis</fullName>
    </submittedName>
</protein>
<evidence type="ECO:0000259" key="2">
    <source>
        <dbReference type="Pfam" id="PF00534"/>
    </source>
</evidence>
<dbReference type="Pfam" id="PF00534">
    <property type="entry name" value="Glycos_transf_1"/>
    <property type="match status" value="1"/>
</dbReference>
<feature type="domain" description="Glycosyl transferase family 1" evidence="2">
    <location>
        <begin position="212"/>
        <end position="379"/>
    </location>
</feature>
<keyword evidence="5" id="KW-1185">Reference proteome</keyword>
<gene>
    <name evidence="4" type="ORF">SAMN05444392_10269</name>
</gene>
<dbReference type="PANTHER" id="PTHR45947:SF3">
    <property type="entry name" value="SULFOQUINOVOSYL TRANSFERASE SQD2"/>
    <property type="match status" value="1"/>
</dbReference>
<evidence type="ECO:0000313" key="4">
    <source>
        <dbReference type="EMBL" id="SHE61377.1"/>
    </source>
</evidence>
<reference evidence="4 5" key="1">
    <citation type="submission" date="2016-11" db="EMBL/GenBank/DDBJ databases">
        <authorList>
            <person name="Jaros S."/>
            <person name="Januszkiewicz K."/>
            <person name="Wedrychowicz H."/>
        </authorList>
    </citation>
    <scope>NUCLEOTIDE SEQUENCE [LARGE SCALE GENOMIC DNA]</scope>
    <source>
        <strain evidence="4 5">DSM 44666</strain>
    </source>
</reference>
<keyword evidence="4" id="KW-0808">Transferase</keyword>